<organism evidence="2">
    <name type="scientific">Ooceraea biroi</name>
    <name type="common">Clonal raider ant</name>
    <name type="synonym">Cerapachys biroi</name>
    <dbReference type="NCBI Taxonomy" id="2015173"/>
    <lineage>
        <taxon>Eukaryota</taxon>
        <taxon>Metazoa</taxon>
        <taxon>Ecdysozoa</taxon>
        <taxon>Arthropoda</taxon>
        <taxon>Hexapoda</taxon>
        <taxon>Insecta</taxon>
        <taxon>Pterygota</taxon>
        <taxon>Neoptera</taxon>
        <taxon>Endopterygota</taxon>
        <taxon>Hymenoptera</taxon>
        <taxon>Apocrita</taxon>
        <taxon>Aculeata</taxon>
        <taxon>Formicoidea</taxon>
        <taxon>Formicidae</taxon>
        <taxon>Dorylinae</taxon>
        <taxon>Ooceraea</taxon>
    </lineage>
</organism>
<accession>A0A3L8DCA1</accession>
<feature type="compositionally biased region" description="Polar residues" evidence="1">
    <location>
        <begin position="409"/>
        <end position="420"/>
    </location>
</feature>
<feature type="compositionally biased region" description="Basic and acidic residues" evidence="1">
    <location>
        <begin position="33"/>
        <end position="47"/>
    </location>
</feature>
<name>A0A3L8DCA1_OOCBI</name>
<feature type="compositionally biased region" description="Polar residues" evidence="1">
    <location>
        <begin position="379"/>
        <end position="402"/>
    </location>
</feature>
<evidence type="ECO:0000256" key="1">
    <source>
        <dbReference type="SAM" id="MobiDB-lite"/>
    </source>
</evidence>
<feature type="region of interest" description="Disordered" evidence="1">
    <location>
        <begin position="366"/>
        <end position="438"/>
    </location>
</feature>
<gene>
    <name evidence="2" type="ORF">DMN91_010175</name>
</gene>
<dbReference type="Proteomes" id="UP000279307">
    <property type="component" value="Chromosome 10"/>
</dbReference>
<reference evidence="2" key="2">
    <citation type="submission" date="2018-07" db="EMBL/GenBank/DDBJ databases">
        <authorList>
            <person name="Mckenzie S.K."/>
            <person name="Kronauer D.J.C."/>
        </authorList>
    </citation>
    <scope>NUCLEOTIDE SEQUENCE</scope>
    <source>
        <strain evidence="2">Clonal line C1</strain>
    </source>
</reference>
<feature type="compositionally biased region" description="Basic residues" evidence="1">
    <location>
        <begin position="1"/>
        <end position="12"/>
    </location>
</feature>
<feature type="region of interest" description="Disordered" evidence="1">
    <location>
        <begin position="1"/>
        <end position="66"/>
    </location>
</feature>
<feature type="compositionally biased region" description="Basic residues" evidence="1">
    <location>
        <begin position="20"/>
        <end position="29"/>
    </location>
</feature>
<dbReference type="EMBL" id="QOIP01000010">
    <property type="protein sequence ID" value="RLU17936.1"/>
    <property type="molecule type" value="Genomic_DNA"/>
</dbReference>
<proteinExistence type="predicted"/>
<feature type="compositionally biased region" description="Basic residues" evidence="1">
    <location>
        <begin position="425"/>
        <end position="438"/>
    </location>
</feature>
<comment type="caution">
    <text evidence="2">The sequence shown here is derived from an EMBL/GenBank/DDBJ whole genome shotgun (WGS) entry which is preliminary data.</text>
</comment>
<dbReference type="OrthoDB" id="7555207at2759"/>
<reference evidence="2" key="1">
    <citation type="journal article" date="2018" name="Genome Res.">
        <title>The genomic architecture and molecular evolution of ant odorant receptors.</title>
        <authorList>
            <person name="McKenzie S.K."/>
            <person name="Kronauer D.J.C."/>
        </authorList>
    </citation>
    <scope>NUCLEOTIDE SEQUENCE [LARGE SCALE GENOMIC DNA]</scope>
    <source>
        <strain evidence="2">Clonal line C1</strain>
    </source>
</reference>
<evidence type="ECO:0000313" key="2">
    <source>
        <dbReference type="EMBL" id="RLU17936.1"/>
    </source>
</evidence>
<sequence length="438" mass="48513">MPKCKHSRHHRSPSGYSYHKEKRKYRQRSRSASSRDRRDEIRSRESPRSSSTLPPAGGIEGSSGDASPLQSFRLRLADALTCEIVTFLKRHGSSAATIIAGAETSVASEAAPPGSATDVLILPETEFSAIVSPEVEPETDGQTVLRNWDDAPAEQLAMPIPDRRVSFPEPAVTQEEPNPEEGKSSLVSELFGEEQYLVSDSSWDPVIFNATRSEIRTGLNEELRQSLLSKYELKGDLASLGPPKLNKELMSALFKRQAIIKRDKYLAKQQIQVGTCVNILGSAIADLIKFRHSLPQDDSIRNIIAKLAEGLHLLADLQFRFSLARQTYIKPCPTFVGKSVADSAQVDDWLFGSHFVEELKAAQACEKSGRELSRPTPAPSSTVKMSNQPTCQLPNQPKSSNFKAPVQHRPSSARRTGATQSASRSHYHRSRSRPLRYR</sequence>
<protein>
    <submittedName>
        <fullName evidence="2">Uncharacterized protein</fullName>
    </submittedName>
</protein>
<dbReference type="AlphaFoldDB" id="A0A3L8DCA1"/>